<evidence type="ECO:0000256" key="1">
    <source>
        <dbReference type="SAM" id="Coils"/>
    </source>
</evidence>
<protein>
    <submittedName>
        <fullName evidence="2">Uncharacterized protein</fullName>
    </submittedName>
</protein>
<dbReference type="AlphaFoldDB" id="A0A9Q3Z4G5"/>
<comment type="caution">
    <text evidence="2">The sequence shown here is derived from an EMBL/GenBank/DDBJ whole genome shotgun (WGS) entry which is preliminary data.</text>
</comment>
<sequence length="140" mass="15808">MLEELAQLEKTREEIAAWQAEVAMGEERAKNLQALADMAHHRLEEVSEEQQQEFMELLDIRIKVTGPPPPMRKGLVCSVAEWFRTRERLVPNLADGCWDRIVEVVRFPGGGLTARQKGGLAPRYRAGGVPREGAYRCPLV</sequence>
<feature type="coiled-coil region" evidence="1">
    <location>
        <begin position="1"/>
        <end position="49"/>
    </location>
</feature>
<gene>
    <name evidence="2" type="ORF">LJ657_11305</name>
</gene>
<dbReference type="Proteomes" id="UP001108029">
    <property type="component" value="Unassembled WGS sequence"/>
</dbReference>
<organism evidence="2 3">
    <name type="scientific">Streptomyces guryensis</name>
    <dbReference type="NCBI Taxonomy" id="2886947"/>
    <lineage>
        <taxon>Bacteria</taxon>
        <taxon>Bacillati</taxon>
        <taxon>Actinomycetota</taxon>
        <taxon>Actinomycetes</taxon>
        <taxon>Kitasatosporales</taxon>
        <taxon>Streptomycetaceae</taxon>
        <taxon>Streptomyces</taxon>
    </lineage>
</organism>
<evidence type="ECO:0000313" key="2">
    <source>
        <dbReference type="EMBL" id="MCD9874256.1"/>
    </source>
</evidence>
<proteinExistence type="predicted"/>
<dbReference type="RefSeq" id="WP_232648305.1">
    <property type="nucleotide sequence ID" value="NZ_JAJSBI010000004.1"/>
</dbReference>
<keyword evidence="3" id="KW-1185">Reference proteome</keyword>
<evidence type="ECO:0000313" key="3">
    <source>
        <dbReference type="Proteomes" id="UP001108029"/>
    </source>
</evidence>
<keyword evidence="1" id="KW-0175">Coiled coil</keyword>
<reference evidence="2" key="1">
    <citation type="submission" date="2021-12" db="EMBL/GenBank/DDBJ databases">
        <authorList>
            <person name="Lee J.-H."/>
            <person name="Kim S.-B."/>
        </authorList>
    </citation>
    <scope>NUCLEOTIDE SEQUENCE</scope>
    <source>
        <strain evidence="2">NR30</strain>
    </source>
</reference>
<dbReference type="EMBL" id="JAJSBI010000004">
    <property type="protein sequence ID" value="MCD9874256.1"/>
    <property type="molecule type" value="Genomic_DNA"/>
</dbReference>
<name>A0A9Q3Z4G5_9ACTN</name>
<accession>A0A9Q3Z4G5</accession>